<reference evidence="1 2" key="1">
    <citation type="submission" date="2019-02" db="EMBL/GenBank/DDBJ databases">
        <authorList>
            <person name="Goldberg S.R."/>
            <person name="Haltli B.A."/>
            <person name="Correa H."/>
            <person name="Russell K.G."/>
        </authorList>
    </citation>
    <scope>NUCLEOTIDE SEQUENCE [LARGE SCALE GENOMIC DNA]</scope>
    <source>
        <strain evidence="1 2">JCM 16186</strain>
    </source>
</reference>
<comment type="caution">
    <text evidence="1">The sequence shown here is derived from an EMBL/GenBank/DDBJ whole genome shotgun (WGS) entry which is preliminary data.</text>
</comment>
<evidence type="ECO:0000313" key="2">
    <source>
        <dbReference type="Proteomes" id="UP000798808"/>
    </source>
</evidence>
<name>A0ABW9RT88_9BACT</name>
<dbReference type="SUPFAM" id="SSF51445">
    <property type="entry name" value="(Trans)glycosidases"/>
    <property type="match status" value="1"/>
</dbReference>
<dbReference type="InterPro" id="IPR017853">
    <property type="entry name" value="GH"/>
</dbReference>
<keyword evidence="2" id="KW-1185">Reference proteome</keyword>
<proteinExistence type="predicted"/>
<protein>
    <recommendedName>
        <fullName evidence="3">Glycoside hydrolase</fullName>
    </recommendedName>
</protein>
<accession>A0ABW9RT88</accession>
<organism evidence="1 2">
    <name type="scientific">Fulvivirga kasyanovii</name>
    <dbReference type="NCBI Taxonomy" id="396812"/>
    <lineage>
        <taxon>Bacteria</taxon>
        <taxon>Pseudomonadati</taxon>
        <taxon>Bacteroidota</taxon>
        <taxon>Cytophagia</taxon>
        <taxon>Cytophagales</taxon>
        <taxon>Fulvivirgaceae</taxon>
        <taxon>Fulvivirga</taxon>
    </lineage>
</organism>
<dbReference type="EMBL" id="SMLW01000604">
    <property type="protein sequence ID" value="MTI26907.1"/>
    <property type="molecule type" value="Genomic_DNA"/>
</dbReference>
<evidence type="ECO:0008006" key="3">
    <source>
        <dbReference type="Google" id="ProtNLM"/>
    </source>
</evidence>
<evidence type="ECO:0000313" key="1">
    <source>
        <dbReference type="EMBL" id="MTI26907.1"/>
    </source>
</evidence>
<dbReference type="Proteomes" id="UP000798808">
    <property type="component" value="Unassembled WGS sequence"/>
</dbReference>
<gene>
    <name evidence="1" type="ORF">E1163_18265</name>
</gene>
<sequence>MFSTVVFGSRLFGQEWQKPDEKYKNAYKEYLDAACPIEENNIEHFVYFAKDRQSLKDHPLLSHPMFKGAQIMYTWKELEPQKDRYDFSSIIEDYLYLEKHNKKLFIQLQDATFNPKYIAIPSYLLTDTYGGGATIQYNDGYEGEGWVAKRWNKQVRERFALLIEALGATLDGKIEGINLQETAIGVNTETDTSFSEEAYLSGLKANMVALKKAFPTSTTMIYANFMPGEWLPYDDKGYLRSIYVYGETIGVGLGAPDLMITRKGQLNHALALMHEGDYTVPVGIAVQDGNYIGKTGADQDYDETHEKGKGSRSNIVPLLHAFAKDFLKVKYMFWTNQEPYFREDVLPCFSSSD</sequence>